<feature type="compositionally biased region" description="Acidic residues" evidence="2">
    <location>
        <begin position="473"/>
        <end position="514"/>
    </location>
</feature>
<gene>
    <name evidence="5" type="primary">LOC105059623</name>
</gene>
<keyword evidence="4" id="KW-1185">Reference proteome</keyword>
<dbReference type="FunCoup" id="A0A6I9SD53">
    <property type="interactions" value="1803"/>
</dbReference>
<dbReference type="OrthoDB" id="1892230at2759"/>
<reference evidence="5" key="1">
    <citation type="submission" date="2025-08" db="UniProtKB">
        <authorList>
            <consortium name="RefSeq"/>
        </authorList>
    </citation>
    <scope>IDENTIFICATION</scope>
</reference>
<evidence type="ECO:0000313" key="4">
    <source>
        <dbReference type="Proteomes" id="UP000504607"/>
    </source>
</evidence>
<dbReference type="InParanoid" id="A0A6I9SD53"/>
<evidence type="ECO:0000256" key="2">
    <source>
        <dbReference type="SAM" id="MobiDB-lite"/>
    </source>
</evidence>
<feature type="region of interest" description="Disordered" evidence="2">
    <location>
        <begin position="469"/>
        <end position="546"/>
    </location>
</feature>
<organism evidence="4 5">
    <name type="scientific">Elaeis guineensis var. tenera</name>
    <name type="common">Oil palm</name>
    <dbReference type="NCBI Taxonomy" id="51953"/>
    <lineage>
        <taxon>Eukaryota</taxon>
        <taxon>Viridiplantae</taxon>
        <taxon>Streptophyta</taxon>
        <taxon>Embryophyta</taxon>
        <taxon>Tracheophyta</taxon>
        <taxon>Spermatophyta</taxon>
        <taxon>Magnoliopsida</taxon>
        <taxon>Liliopsida</taxon>
        <taxon>Arecaceae</taxon>
        <taxon>Arecoideae</taxon>
        <taxon>Cocoseae</taxon>
        <taxon>Elaeidinae</taxon>
        <taxon>Elaeis</taxon>
    </lineage>
</organism>
<evidence type="ECO:0000313" key="5">
    <source>
        <dbReference type="RefSeq" id="XP_010941300.2"/>
    </source>
</evidence>
<evidence type="ECO:0000256" key="1">
    <source>
        <dbReference type="SAM" id="Coils"/>
    </source>
</evidence>
<keyword evidence="1" id="KW-0175">Coiled coil</keyword>
<dbReference type="Pfam" id="PF11955">
    <property type="entry name" value="PORR"/>
    <property type="match status" value="1"/>
</dbReference>
<dbReference type="PANTHER" id="PTHR31476:SF16">
    <property type="entry name" value="F14O23.23 PROTEIN"/>
    <property type="match status" value="1"/>
</dbReference>
<feature type="coiled-coil region" evidence="1">
    <location>
        <begin position="8"/>
        <end position="42"/>
    </location>
</feature>
<protein>
    <submittedName>
        <fullName evidence="5">Protein WHAT'S THIS FACTOR 9, mitochondrial</fullName>
    </submittedName>
</protein>
<name>A0A6I9SD53_ELAGV</name>
<dbReference type="KEGG" id="egu:105059623"/>
<dbReference type="GO" id="GO:0003723">
    <property type="term" value="F:RNA binding"/>
    <property type="evidence" value="ECO:0007669"/>
    <property type="project" value="InterPro"/>
</dbReference>
<dbReference type="RefSeq" id="XP_010941300.2">
    <property type="nucleotide sequence ID" value="XM_010942998.3"/>
</dbReference>
<sequence>MAAVDAEKMTALKQLKSAAERKAKFQEEIFRLTDDLASLKAELKSAHGAILALVSQSPCKTLVGLCPRTKNTTSIVQMPPPLPSPFRRRIGWPPDPQQSRTFVDARVKWVRDRGLDHAVEKEKHLQPFHALKDLLLSSSSSRSLPLDIIAAHRDDLRLPFRAIRFIRLFPSAFLEEFPQQSSAAAPPRPVIRPTPELLRLHDDEQRALAACRAETADRLLRLLMLAPARRLPLRVVDRLRWDLGLPRDYPRTLLPDYPDYFQIVPSSTAAGGGSGVLDLELVCYRKDLAVSAMEQYAMRIGGYKKGMPLAFPLEFSRGFELEKKVRKWLDEWQKLPYISPYEDGAHLAPKSDLAEKWTVGVLHELLHLLVPKKTEKDNLILLGEHLGLPLGFRKVITHHPGIFYVSNKLRTQTVVLREAYRRDLLVEKHPLMGLRFQYIHLMHKGKETGSKHKDRKRKRNASWIIDDCKIKDEEEEGEEEDEEYDDDEEEEDDEDELSAASDVDTEEEESDDQDEHSIRSAGRENNFPRGGASRTVRSRKTMRSSV</sequence>
<dbReference type="Proteomes" id="UP000504607">
    <property type="component" value="Chromosome 1"/>
</dbReference>
<dbReference type="AlphaFoldDB" id="A0A6I9SD53"/>
<feature type="compositionally biased region" description="Basic residues" evidence="2">
    <location>
        <begin position="536"/>
        <end position="546"/>
    </location>
</feature>
<proteinExistence type="predicted"/>
<evidence type="ECO:0000259" key="3">
    <source>
        <dbReference type="Pfam" id="PF11955"/>
    </source>
</evidence>
<dbReference type="InterPro" id="IPR021099">
    <property type="entry name" value="PORR_domain"/>
</dbReference>
<dbReference type="PANTHER" id="PTHR31476">
    <property type="entry name" value="PROTEIN WHAT'S THIS FACTOR 1 HOMOLOG, CHLOROPLASTIC"/>
    <property type="match status" value="1"/>
</dbReference>
<feature type="domain" description="PORR" evidence="3">
    <location>
        <begin position="110"/>
        <end position="446"/>
    </location>
</feature>
<accession>A0A6I9SD53</accession>
<dbReference type="InterPro" id="IPR045040">
    <property type="entry name" value="PORR_fam"/>
</dbReference>